<comment type="caution">
    <text evidence="1">The sequence shown here is derived from an EMBL/GenBank/DDBJ whole genome shotgun (WGS) entry which is preliminary data.</text>
</comment>
<sequence length="770" mass="86497">MVDRSIIVRKTVVTLLKGEQVDEGIKSIVVEHLASTQRRDETLGSARLPSTKSSLARLGSSYFAEPRRPSWRDGVENLFTRASPVSTFAAMPVSHDPCAFDCKQYAANTSNSASSSSKDDVNVGDTSPMYSDDPEEVLHSLISPVNQPARSMKTPQCRTIPEKRRKSLVSTGECTSRKIRKLSASCFDTSRREQNGAQMGQALHLLSYALAGPKPKSKSKVWKDFSLVLSRYGLDGKKILFSTDSASNNLAALSEGDLASTRPITAAALVAGTARMVLYVKKSKLNSKIKDRGYNKWVIFLSGHRSLQMLKPVNEVKWNSLFDMLKSVIDAWDPLGSLLIEKGNGMELERCWKHLLNDEMEEEPMIQNATGILNHRLLCIIQEHINAWHYARSKIRQGFLDRVIARLTPDCILPALLHPKIRLERVEKLQIVKSSRESFDSNSKSSLRAYTFCQHVELRRSKPPSNLQRPPDITDLTADENKLEDSCVGDLFGGGKLPTSSENAVLDGQLHKRVEVEVKKYLMLRCHEDTYDGFWGKARTSFPLLSAAADCAQFFTLTTSSCERIFSRARDQLGMRRTELKPTTLEVEKRKMVDTEQEKEDLQRFRQNITSRFGPDVEPPTLVPPYRPLPKLSRSPFEHLPASEFLVSAASTDKSGVQQVEDLNTGKAVSIRTVSPILYRSALPGYPQEGESTFDVLEKDLDPSLYLMAQFGGLEDFDNVYEQDDRNRHGKKREERPICAYYKRGQCTRASSLEVPDALFAILMYVMLEA</sequence>
<dbReference type="SUPFAM" id="SSF53098">
    <property type="entry name" value="Ribonuclease H-like"/>
    <property type="match status" value="1"/>
</dbReference>
<dbReference type="EMBL" id="JAAPAO010000891">
    <property type="protein sequence ID" value="KAF4652721.1"/>
    <property type="molecule type" value="Genomic_DNA"/>
</dbReference>
<dbReference type="InterPro" id="IPR012337">
    <property type="entry name" value="RNaseH-like_sf"/>
</dbReference>
<protein>
    <recommendedName>
        <fullName evidence="3">HAT C-terminal dimerisation domain-containing protein</fullName>
    </recommendedName>
</protein>
<dbReference type="Proteomes" id="UP000591131">
    <property type="component" value="Unassembled WGS sequence"/>
</dbReference>
<accession>A0A7J6L1R1</accession>
<evidence type="ECO:0008006" key="3">
    <source>
        <dbReference type="Google" id="ProtNLM"/>
    </source>
</evidence>
<evidence type="ECO:0000313" key="1">
    <source>
        <dbReference type="EMBL" id="KAF4652721.1"/>
    </source>
</evidence>
<name>A0A7J6L1R1_PERCH</name>
<keyword evidence="2" id="KW-1185">Reference proteome</keyword>
<proteinExistence type="predicted"/>
<dbReference type="AlphaFoldDB" id="A0A7J6L1R1"/>
<organism evidence="1 2">
    <name type="scientific">Perkinsus chesapeaki</name>
    <name type="common">Clam parasite</name>
    <name type="synonym">Perkinsus andrewsi</name>
    <dbReference type="NCBI Taxonomy" id="330153"/>
    <lineage>
        <taxon>Eukaryota</taxon>
        <taxon>Sar</taxon>
        <taxon>Alveolata</taxon>
        <taxon>Perkinsozoa</taxon>
        <taxon>Perkinsea</taxon>
        <taxon>Perkinsida</taxon>
        <taxon>Perkinsidae</taxon>
        <taxon>Perkinsus</taxon>
    </lineage>
</organism>
<evidence type="ECO:0000313" key="2">
    <source>
        <dbReference type="Proteomes" id="UP000591131"/>
    </source>
</evidence>
<gene>
    <name evidence="1" type="ORF">FOL47_010891</name>
</gene>
<reference evidence="1 2" key="1">
    <citation type="submission" date="2020-04" db="EMBL/GenBank/DDBJ databases">
        <title>Perkinsus chesapeaki whole genome sequence.</title>
        <authorList>
            <person name="Bogema D.R."/>
        </authorList>
    </citation>
    <scope>NUCLEOTIDE SEQUENCE [LARGE SCALE GENOMIC DNA]</scope>
    <source>
        <strain evidence="1">ATCC PRA-425</strain>
    </source>
</reference>